<keyword evidence="3" id="KW-1185">Reference proteome</keyword>
<dbReference type="Gene3D" id="3.40.50.1440">
    <property type="entry name" value="Tubulin/FtsZ, GTPase domain"/>
    <property type="match status" value="1"/>
</dbReference>
<accession>A0A1M7NAZ9</accession>
<evidence type="ECO:0000313" key="3">
    <source>
        <dbReference type="Proteomes" id="UP000184038"/>
    </source>
</evidence>
<evidence type="ECO:0000259" key="1">
    <source>
        <dbReference type="Pfam" id="PF00091"/>
    </source>
</evidence>
<dbReference type="Proteomes" id="UP000184038">
    <property type="component" value="Unassembled WGS sequence"/>
</dbReference>
<dbReference type="OrthoDB" id="1956215at2"/>
<organism evidence="2 3">
    <name type="scientific">Anaerosporobacter mobilis DSM 15930</name>
    <dbReference type="NCBI Taxonomy" id="1120996"/>
    <lineage>
        <taxon>Bacteria</taxon>
        <taxon>Bacillati</taxon>
        <taxon>Bacillota</taxon>
        <taxon>Clostridia</taxon>
        <taxon>Lachnospirales</taxon>
        <taxon>Lachnospiraceae</taxon>
        <taxon>Anaerosporobacter</taxon>
    </lineage>
</organism>
<dbReference type="STRING" id="1120996.SAMN02746066_04349"/>
<proteinExistence type="predicted"/>
<dbReference type="Gene3D" id="3.30.1330.150">
    <property type="match status" value="1"/>
</dbReference>
<dbReference type="InterPro" id="IPR036525">
    <property type="entry name" value="Tubulin/FtsZ_GTPase_sf"/>
</dbReference>
<dbReference type="EMBL" id="FRCP01000026">
    <property type="protein sequence ID" value="SHN00723.1"/>
    <property type="molecule type" value="Genomic_DNA"/>
</dbReference>
<gene>
    <name evidence="2" type="ORF">SAMN02746066_04349</name>
</gene>
<feature type="domain" description="Tubulin/FtsZ GTPase" evidence="1">
    <location>
        <begin position="8"/>
        <end position="163"/>
    </location>
</feature>
<dbReference type="AlphaFoldDB" id="A0A1M7NAZ9"/>
<dbReference type="SUPFAM" id="SSF52490">
    <property type="entry name" value="Tubulin nucleotide-binding domain-like"/>
    <property type="match status" value="1"/>
</dbReference>
<evidence type="ECO:0000313" key="2">
    <source>
        <dbReference type="EMBL" id="SHN00723.1"/>
    </source>
</evidence>
<reference evidence="2 3" key="1">
    <citation type="submission" date="2016-11" db="EMBL/GenBank/DDBJ databases">
        <authorList>
            <person name="Jaros S."/>
            <person name="Januszkiewicz K."/>
            <person name="Wedrychowicz H."/>
        </authorList>
    </citation>
    <scope>NUCLEOTIDE SEQUENCE [LARGE SCALE GENOMIC DNA]</scope>
    <source>
        <strain evidence="2 3">DSM 15930</strain>
    </source>
</reference>
<dbReference type="Pfam" id="PF00091">
    <property type="entry name" value="Tubulin"/>
    <property type="match status" value="1"/>
</dbReference>
<dbReference type="RefSeq" id="WP_073291363.1">
    <property type="nucleotide sequence ID" value="NZ_FRCP01000026.1"/>
</dbReference>
<dbReference type="GO" id="GO:0005525">
    <property type="term" value="F:GTP binding"/>
    <property type="evidence" value="ECO:0007669"/>
    <property type="project" value="InterPro"/>
</dbReference>
<sequence>MSLVKEAAFIGCGQAGGNIVSLFADEYNSLFINTSEEDLRSLKNAKRKYQIANAEGASKDINKAMKLVADDYDNIIREVDSIITEQIVFVVGALGGGSGNALVRIISEYLATNEKSDNRIICPVLVLPNEEAESLVACSNVYEALKDLESLNVGAMFLLDNKKKVNKFAINSDFYHCLDALLKMSNQSKDGNIDKSELKTCLSAKGVCTIHKISKDKTNAANIISSFNDNKIFAPIEKDVAITYIALSLAKKGVDVNDIIKGYTVYDSFLGYGSTSTLCILVGMSMPVGRITEIRNKIKTGKKQLASNFQKLNSSIFEDDDEDDFSLTGIKNNKPVPKPNSRDFLVRRVEK</sequence>
<protein>
    <submittedName>
        <fullName evidence="2">Tubulin/FtsZ family, GTPase domain</fullName>
    </submittedName>
</protein>
<name>A0A1M7NAZ9_9FIRM</name>
<dbReference type="InterPro" id="IPR003008">
    <property type="entry name" value="Tubulin_FtsZ_GTPase"/>
</dbReference>